<name>A0A7X3SQV6_9HYPH</name>
<reference evidence="4 5" key="2">
    <citation type="submission" date="2020-01" db="EMBL/GenBank/DDBJ databases">
        <title>Microvirga sp. nov., an arsenate reduction bacterium isolated from Tibet hotspring sediments.</title>
        <authorList>
            <person name="Xian W.-D."/>
            <person name="Li W.-J."/>
        </authorList>
    </citation>
    <scope>NUCLEOTIDE SEQUENCE [LARGE SCALE GENOMIC DNA]</scope>
    <source>
        <strain evidence="4 5">KCTC 23863</strain>
    </source>
</reference>
<gene>
    <name evidence="4" type="ORF">GR328_18965</name>
</gene>
<feature type="chain" id="PRO_5030693237" evidence="2">
    <location>
        <begin position="21"/>
        <end position="215"/>
    </location>
</feature>
<evidence type="ECO:0000256" key="1">
    <source>
        <dbReference type="SAM" id="MobiDB-lite"/>
    </source>
</evidence>
<dbReference type="InterPro" id="IPR012347">
    <property type="entry name" value="Ferritin-like"/>
</dbReference>
<feature type="domain" description="DUF4142" evidence="3">
    <location>
        <begin position="124"/>
        <end position="192"/>
    </location>
</feature>
<evidence type="ECO:0000313" key="5">
    <source>
        <dbReference type="Proteomes" id="UP000436483"/>
    </source>
</evidence>
<dbReference type="Gene3D" id="1.20.1260.10">
    <property type="match status" value="1"/>
</dbReference>
<organism evidence="4 5">
    <name type="scientific">Microvirga makkahensis</name>
    <dbReference type="NCBI Taxonomy" id="1128670"/>
    <lineage>
        <taxon>Bacteria</taxon>
        <taxon>Pseudomonadati</taxon>
        <taxon>Pseudomonadota</taxon>
        <taxon>Alphaproteobacteria</taxon>
        <taxon>Hyphomicrobiales</taxon>
        <taxon>Methylobacteriaceae</taxon>
        <taxon>Microvirga</taxon>
    </lineage>
</organism>
<evidence type="ECO:0000256" key="2">
    <source>
        <dbReference type="SAM" id="SignalP"/>
    </source>
</evidence>
<dbReference type="Pfam" id="PF13628">
    <property type="entry name" value="DUF4142"/>
    <property type="match status" value="1"/>
</dbReference>
<dbReference type="OrthoDB" id="7281440at2"/>
<feature type="signal peptide" evidence="2">
    <location>
        <begin position="1"/>
        <end position="20"/>
    </location>
</feature>
<dbReference type="RefSeq" id="WP_160886561.1">
    <property type="nucleotide sequence ID" value="NZ_WURB01000017.1"/>
</dbReference>
<sequence>MDRRLVLVSLTAAVAAPVFAQQSNQSTGTPPNTTARSGLLGPDEMQHIQQTLQLGIVALETSRIALQKARNDNLKQFAQFETDEQTTLAQVLHTMMDPTAPAATGATAQRQPAQTGSSASSTPTTAASSAARAPDSVLDTKGREMIQKLQQASEAEFDKIYLSGQIEGHRDLLQVQEQYLSSNPQNINHVNVVKLARGQIKEHIALLTNIQNVVR</sequence>
<dbReference type="EMBL" id="WURB01000017">
    <property type="protein sequence ID" value="MXQ13504.1"/>
    <property type="molecule type" value="Genomic_DNA"/>
</dbReference>
<dbReference type="InterPro" id="IPR025419">
    <property type="entry name" value="DUF4142"/>
</dbReference>
<dbReference type="AlphaFoldDB" id="A0A7X3SQV6"/>
<evidence type="ECO:0000313" key="4">
    <source>
        <dbReference type="EMBL" id="MXQ13504.1"/>
    </source>
</evidence>
<keyword evidence="5" id="KW-1185">Reference proteome</keyword>
<proteinExistence type="predicted"/>
<evidence type="ECO:0000259" key="3">
    <source>
        <dbReference type="Pfam" id="PF13628"/>
    </source>
</evidence>
<feature type="region of interest" description="Disordered" evidence="1">
    <location>
        <begin position="102"/>
        <end position="138"/>
    </location>
</feature>
<keyword evidence="2" id="KW-0732">Signal</keyword>
<protein>
    <submittedName>
        <fullName evidence="4">DUF4142 domain-containing protein</fullName>
    </submittedName>
</protein>
<dbReference type="Proteomes" id="UP000436483">
    <property type="component" value="Unassembled WGS sequence"/>
</dbReference>
<feature type="compositionally biased region" description="Low complexity" evidence="1">
    <location>
        <begin position="102"/>
        <end position="136"/>
    </location>
</feature>
<reference evidence="4 5" key="1">
    <citation type="submission" date="2019-12" db="EMBL/GenBank/DDBJ databases">
        <authorList>
            <person name="Yuan C.-G."/>
        </authorList>
    </citation>
    <scope>NUCLEOTIDE SEQUENCE [LARGE SCALE GENOMIC DNA]</scope>
    <source>
        <strain evidence="4 5">KCTC 23863</strain>
    </source>
</reference>
<comment type="caution">
    <text evidence="4">The sequence shown here is derived from an EMBL/GenBank/DDBJ whole genome shotgun (WGS) entry which is preliminary data.</text>
</comment>
<accession>A0A7X3SQV6</accession>